<organism evidence="1 2">
    <name type="scientific">Dibothriocephalus latus</name>
    <name type="common">Fish tapeworm</name>
    <name type="synonym">Diphyllobothrium latum</name>
    <dbReference type="NCBI Taxonomy" id="60516"/>
    <lineage>
        <taxon>Eukaryota</taxon>
        <taxon>Metazoa</taxon>
        <taxon>Spiralia</taxon>
        <taxon>Lophotrochozoa</taxon>
        <taxon>Platyhelminthes</taxon>
        <taxon>Cestoda</taxon>
        <taxon>Eucestoda</taxon>
        <taxon>Diphyllobothriidea</taxon>
        <taxon>Diphyllobothriidae</taxon>
        <taxon>Dibothriocephalus</taxon>
    </lineage>
</organism>
<dbReference type="AlphaFoldDB" id="A0A3P7RCH3"/>
<proteinExistence type="predicted"/>
<dbReference type="EMBL" id="UYRU01093460">
    <property type="protein sequence ID" value="VDN38579.1"/>
    <property type="molecule type" value="Genomic_DNA"/>
</dbReference>
<name>A0A3P7RCH3_DIBLA</name>
<dbReference type="Gene3D" id="1.20.58.60">
    <property type="match status" value="1"/>
</dbReference>
<dbReference type="SUPFAM" id="SSF46966">
    <property type="entry name" value="Spectrin repeat"/>
    <property type="match status" value="1"/>
</dbReference>
<reference evidence="1 2" key="1">
    <citation type="submission" date="2018-11" db="EMBL/GenBank/DDBJ databases">
        <authorList>
            <consortium name="Pathogen Informatics"/>
        </authorList>
    </citation>
    <scope>NUCLEOTIDE SEQUENCE [LARGE SCALE GENOMIC DNA]</scope>
</reference>
<sequence>MLSDQEKLMENMANLEENVRDVLFDRGLHAGSSAPADRDLALRARTDQLAEEWDDLRKMAQLRLDDLKRQKLIQTFFAEAAALEVLISQQDSFLLKQDIPVSFTVIK</sequence>
<protein>
    <submittedName>
        <fullName evidence="1">Uncharacterized protein</fullName>
    </submittedName>
</protein>
<keyword evidence="2" id="KW-1185">Reference proteome</keyword>
<evidence type="ECO:0000313" key="1">
    <source>
        <dbReference type="EMBL" id="VDN38579.1"/>
    </source>
</evidence>
<gene>
    <name evidence="1" type="ORF">DILT_LOCUS17633</name>
</gene>
<dbReference type="Proteomes" id="UP000281553">
    <property type="component" value="Unassembled WGS sequence"/>
</dbReference>
<dbReference type="OrthoDB" id="5865767at2759"/>
<accession>A0A3P7RCH3</accession>
<evidence type="ECO:0000313" key="2">
    <source>
        <dbReference type="Proteomes" id="UP000281553"/>
    </source>
</evidence>